<dbReference type="Proteomes" id="UP000036987">
    <property type="component" value="Unassembled WGS sequence"/>
</dbReference>
<evidence type="ECO:0000313" key="2">
    <source>
        <dbReference type="Proteomes" id="UP000036987"/>
    </source>
</evidence>
<proteinExistence type="predicted"/>
<reference evidence="2" key="1">
    <citation type="journal article" date="2016" name="Nature">
        <title>The genome of the seagrass Zostera marina reveals angiosperm adaptation to the sea.</title>
        <authorList>
            <person name="Olsen J.L."/>
            <person name="Rouze P."/>
            <person name="Verhelst B."/>
            <person name="Lin Y.-C."/>
            <person name="Bayer T."/>
            <person name="Collen J."/>
            <person name="Dattolo E."/>
            <person name="De Paoli E."/>
            <person name="Dittami S."/>
            <person name="Maumus F."/>
            <person name="Michel G."/>
            <person name="Kersting A."/>
            <person name="Lauritano C."/>
            <person name="Lohaus R."/>
            <person name="Toepel M."/>
            <person name="Tonon T."/>
            <person name="Vanneste K."/>
            <person name="Amirebrahimi M."/>
            <person name="Brakel J."/>
            <person name="Bostroem C."/>
            <person name="Chovatia M."/>
            <person name="Grimwood J."/>
            <person name="Jenkins J.W."/>
            <person name="Jueterbock A."/>
            <person name="Mraz A."/>
            <person name="Stam W.T."/>
            <person name="Tice H."/>
            <person name="Bornberg-Bauer E."/>
            <person name="Green P.J."/>
            <person name="Pearson G.A."/>
            <person name="Procaccini G."/>
            <person name="Duarte C.M."/>
            <person name="Schmutz J."/>
            <person name="Reusch T.B.H."/>
            <person name="Van de Peer Y."/>
        </authorList>
    </citation>
    <scope>NUCLEOTIDE SEQUENCE [LARGE SCALE GENOMIC DNA]</scope>
    <source>
        <strain evidence="2">cv. Finnish</strain>
    </source>
</reference>
<sequence length="88" mass="9954">MDVLSVPSSTSDFNSPESITLFDHKIDAKSPAIGVLNSIVACDGSSMIPQKRKHFESNNVQGLLISFKFIFINIFDSLFNEYIRYFFL</sequence>
<dbReference type="AlphaFoldDB" id="A0A0K9PZV5"/>
<organism evidence="1 2">
    <name type="scientific">Zostera marina</name>
    <name type="common">Eelgrass</name>
    <dbReference type="NCBI Taxonomy" id="29655"/>
    <lineage>
        <taxon>Eukaryota</taxon>
        <taxon>Viridiplantae</taxon>
        <taxon>Streptophyta</taxon>
        <taxon>Embryophyta</taxon>
        <taxon>Tracheophyta</taxon>
        <taxon>Spermatophyta</taxon>
        <taxon>Magnoliopsida</taxon>
        <taxon>Liliopsida</taxon>
        <taxon>Zosteraceae</taxon>
        <taxon>Zostera</taxon>
    </lineage>
</organism>
<comment type="caution">
    <text evidence="1">The sequence shown here is derived from an EMBL/GenBank/DDBJ whole genome shotgun (WGS) entry which is preliminary data.</text>
</comment>
<evidence type="ECO:0000313" key="1">
    <source>
        <dbReference type="EMBL" id="KMZ73720.1"/>
    </source>
</evidence>
<protein>
    <submittedName>
        <fullName evidence="1">Uncharacterized protein</fullName>
    </submittedName>
</protein>
<gene>
    <name evidence="1" type="ORF">ZOSMA_142G00190</name>
</gene>
<name>A0A0K9PZV5_ZOSMR</name>
<keyword evidence="2" id="KW-1185">Reference proteome</keyword>
<accession>A0A0K9PZV5</accession>
<dbReference type="EMBL" id="LFYR01000543">
    <property type="protein sequence ID" value="KMZ73720.1"/>
    <property type="molecule type" value="Genomic_DNA"/>
</dbReference>